<evidence type="ECO:0000256" key="2">
    <source>
        <dbReference type="ARBA" id="ARBA00012750"/>
    </source>
</evidence>
<dbReference type="AlphaFoldDB" id="A0AAW2E4Y8"/>
<gene>
    <name evidence="10" type="ORF">SO802_003769</name>
</gene>
<proteinExistence type="inferred from homology"/>
<keyword evidence="11" id="KW-1185">Reference proteome</keyword>
<evidence type="ECO:0000256" key="6">
    <source>
        <dbReference type="ARBA" id="ARBA00022694"/>
    </source>
</evidence>
<comment type="similarity">
    <text evidence="1">Belongs to the TYW3 family.</text>
</comment>
<feature type="domain" description="tRNA wybutosine-synthesizing protein" evidence="9">
    <location>
        <begin position="2"/>
        <end position="180"/>
    </location>
</feature>
<name>A0AAW2E4Y8_9ROSI</name>
<dbReference type="EMBL" id="JAZDWU010000001">
    <property type="protein sequence ID" value="KAL0016700.1"/>
    <property type="molecule type" value="Genomic_DNA"/>
</dbReference>
<reference evidence="10 11" key="1">
    <citation type="submission" date="2024-01" db="EMBL/GenBank/DDBJ databases">
        <title>A telomere-to-telomere, gap-free genome of sweet tea (Lithocarpus litseifolius).</title>
        <authorList>
            <person name="Zhou J."/>
        </authorList>
    </citation>
    <scope>NUCLEOTIDE SEQUENCE [LARGE SCALE GENOMIC DNA]</scope>
    <source>
        <strain evidence="10">Zhou-2022a</strain>
        <tissue evidence="10">Leaf</tissue>
    </source>
</reference>
<evidence type="ECO:0000259" key="9">
    <source>
        <dbReference type="Pfam" id="PF02676"/>
    </source>
</evidence>
<dbReference type="PANTHER" id="PTHR48418:SF1">
    <property type="entry name" value="TRNA WYBUTOSINE-SYNTHESIZING PROTEIN 3"/>
    <property type="match status" value="1"/>
</dbReference>
<comment type="catalytic activity">
    <reaction evidence="8">
        <text>4-demethyl-7-[(3S)-3-amino-3-carboxypropyl]wyosine(37) in tRNA(Phe) + S-adenosyl-L-methionine = 7-[(3S)-3-amino-3-carboxypropyl]wyosine(37) in tRNA(Phe) + S-adenosyl-L-homocysteine + H(+)</text>
        <dbReference type="Rhea" id="RHEA:36635"/>
        <dbReference type="Rhea" id="RHEA-COMP:10378"/>
        <dbReference type="Rhea" id="RHEA-COMP:10379"/>
        <dbReference type="ChEBI" id="CHEBI:15378"/>
        <dbReference type="ChEBI" id="CHEBI:57856"/>
        <dbReference type="ChEBI" id="CHEBI:59789"/>
        <dbReference type="ChEBI" id="CHEBI:73543"/>
        <dbReference type="ChEBI" id="CHEBI:73550"/>
        <dbReference type="EC" id="2.1.1.282"/>
    </reaction>
</comment>
<evidence type="ECO:0000313" key="10">
    <source>
        <dbReference type="EMBL" id="KAL0016700.1"/>
    </source>
</evidence>
<comment type="caution">
    <text evidence="10">The sequence shown here is derived from an EMBL/GenBank/DDBJ whole genome shotgun (WGS) entry which is preliminary data.</text>
</comment>
<sequence length="216" mass="24105">MLASLASSVTDKSPKGTFDNPTLPLINTLNNHPCYFTTSSCSGRISILSQPIHQTQPNKKSKGGSLLFVSHDPANPDSVISLLFPDSLTRLEPKPKSKHVLCFESLIVAVECKDLALAQSLVSTARSAGFRESSISNANNKRVIIAICCSIRLEVPLDITESVMLLVFAIDFSLETTIRIKRRLWIENHILERRWIDDLTRIGRTNLLQVFDFMPR</sequence>
<dbReference type="Proteomes" id="UP001459277">
    <property type="component" value="Unassembled WGS sequence"/>
</dbReference>
<dbReference type="GO" id="GO:0008033">
    <property type="term" value="P:tRNA processing"/>
    <property type="evidence" value="ECO:0007669"/>
    <property type="project" value="UniProtKB-KW"/>
</dbReference>
<dbReference type="Gene3D" id="3.30.1960.10">
    <property type="entry name" value="tRNA wybutosine-synthesizing-like"/>
    <property type="match status" value="1"/>
</dbReference>
<dbReference type="EC" id="2.1.1.282" evidence="2"/>
<dbReference type="Pfam" id="PF02676">
    <property type="entry name" value="TYW3"/>
    <property type="match status" value="1"/>
</dbReference>
<dbReference type="GO" id="GO:0008168">
    <property type="term" value="F:methyltransferase activity"/>
    <property type="evidence" value="ECO:0007669"/>
    <property type="project" value="UniProtKB-KW"/>
</dbReference>
<dbReference type="PANTHER" id="PTHR48418">
    <property type="entry name" value="TRNA WYBUTOSINE-SYNTHESIZING PROTEIN 3"/>
    <property type="match status" value="1"/>
</dbReference>
<evidence type="ECO:0000256" key="8">
    <source>
        <dbReference type="ARBA" id="ARBA00049202"/>
    </source>
</evidence>
<evidence type="ECO:0000256" key="7">
    <source>
        <dbReference type="ARBA" id="ARBA00030554"/>
    </source>
</evidence>
<keyword evidence="4" id="KW-0808">Transferase</keyword>
<dbReference type="SUPFAM" id="SSF111278">
    <property type="entry name" value="SSo0622-like"/>
    <property type="match status" value="1"/>
</dbReference>
<dbReference type="GO" id="GO:0032259">
    <property type="term" value="P:methylation"/>
    <property type="evidence" value="ECO:0007669"/>
    <property type="project" value="UniProtKB-KW"/>
</dbReference>
<evidence type="ECO:0000313" key="11">
    <source>
        <dbReference type="Proteomes" id="UP001459277"/>
    </source>
</evidence>
<evidence type="ECO:0000256" key="3">
    <source>
        <dbReference type="ARBA" id="ARBA00022603"/>
    </source>
</evidence>
<protein>
    <recommendedName>
        <fullName evidence="2">tRNA(Phe) 7-[(3-amino-3-carboxypropyl)-4-demethylwyosine(37)-N(4)]-methyltransferase</fullName>
        <ecNumber evidence="2">2.1.1.282</ecNumber>
    </recommendedName>
    <alternativeName>
        <fullName evidence="7">tRNA(Phe) 7-((3-amino-3-carboxypropyl)-4-demethylwyosine(37)-N(4))-methyltransferase</fullName>
    </alternativeName>
</protein>
<organism evidence="10 11">
    <name type="scientific">Lithocarpus litseifolius</name>
    <dbReference type="NCBI Taxonomy" id="425828"/>
    <lineage>
        <taxon>Eukaryota</taxon>
        <taxon>Viridiplantae</taxon>
        <taxon>Streptophyta</taxon>
        <taxon>Embryophyta</taxon>
        <taxon>Tracheophyta</taxon>
        <taxon>Spermatophyta</taxon>
        <taxon>Magnoliopsida</taxon>
        <taxon>eudicotyledons</taxon>
        <taxon>Gunneridae</taxon>
        <taxon>Pentapetalae</taxon>
        <taxon>rosids</taxon>
        <taxon>fabids</taxon>
        <taxon>Fagales</taxon>
        <taxon>Fagaceae</taxon>
        <taxon>Lithocarpus</taxon>
    </lineage>
</organism>
<keyword evidence="6" id="KW-0819">tRNA processing</keyword>
<dbReference type="InterPro" id="IPR003827">
    <property type="entry name" value="tRNA_yW-synthesising"/>
</dbReference>
<dbReference type="InterPro" id="IPR036602">
    <property type="entry name" value="tRNA_yW-synthesising-like_sf"/>
</dbReference>
<evidence type="ECO:0000256" key="1">
    <source>
        <dbReference type="ARBA" id="ARBA00008569"/>
    </source>
</evidence>
<keyword evidence="5" id="KW-0949">S-adenosyl-L-methionine</keyword>
<evidence type="ECO:0000256" key="5">
    <source>
        <dbReference type="ARBA" id="ARBA00022691"/>
    </source>
</evidence>
<evidence type="ECO:0000256" key="4">
    <source>
        <dbReference type="ARBA" id="ARBA00022679"/>
    </source>
</evidence>
<accession>A0AAW2E4Y8</accession>
<keyword evidence="3" id="KW-0489">Methyltransferase</keyword>